<reference evidence="2 3" key="1">
    <citation type="submission" date="2018-02" db="EMBL/GenBank/DDBJ databases">
        <title>Bacteriophage NCPPB3778 and a type I-E CRISPR drive the evolution of the US Biological Select Agent, Rathayibacter toxicus.</title>
        <authorList>
            <person name="Davis E.W.II."/>
            <person name="Tabima J.F."/>
            <person name="Weisberg A.J."/>
            <person name="Lopes L.D."/>
            <person name="Wiseman M.S."/>
            <person name="Wiseman M.S."/>
            <person name="Pupko T."/>
            <person name="Belcher M.S."/>
            <person name="Sechler A.J."/>
            <person name="Tancos M.A."/>
            <person name="Schroeder B.K."/>
            <person name="Murray T.D."/>
            <person name="Luster D.G."/>
            <person name="Schneider W.L."/>
            <person name="Rogers E."/>
            <person name="Andreote F.D."/>
            <person name="Grunwald N.J."/>
            <person name="Putnam M.L."/>
            <person name="Chang J.H."/>
        </authorList>
    </citation>
    <scope>NUCLEOTIDE SEQUENCE [LARGE SCALE GENOMIC DNA]</scope>
    <source>
        <strain evidence="2 3">AY1D6</strain>
    </source>
</reference>
<proteinExistence type="predicted"/>
<name>A0ABX5A8D3_RATRA</name>
<keyword evidence="3" id="KW-1185">Reference proteome</keyword>
<dbReference type="Proteomes" id="UP000239698">
    <property type="component" value="Unassembled WGS sequence"/>
</dbReference>
<organism evidence="2 3">
    <name type="scientific">Rathayibacter rathayi</name>
    <name type="common">Corynebacterium rathayi</name>
    <dbReference type="NCBI Taxonomy" id="33887"/>
    <lineage>
        <taxon>Bacteria</taxon>
        <taxon>Bacillati</taxon>
        <taxon>Actinomycetota</taxon>
        <taxon>Actinomycetes</taxon>
        <taxon>Micrococcales</taxon>
        <taxon>Microbacteriaceae</taxon>
        <taxon>Rathayibacter</taxon>
    </lineage>
</organism>
<evidence type="ECO:0008006" key="4">
    <source>
        <dbReference type="Google" id="ProtNLM"/>
    </source>
</evidence>
<comment type="caution">
    <text evidence="2">The sequence shown here is derived from an EMBL/GenBank/DDBJ whole genome shotgun (WGS) entry which is preliminary data.</text>
</comment>
<accession>A0ABX5A8D3</accession>
<feature type="region of interest" description="Disordered" evidence="1">
    <location>
        <begin position="90"/>
        <end position="179"/>
    </location>
</feature>
<evidence type="ECO:0000256" key="1">
    <source>
        <dbReference type="SAM" id="MobiDB-lite"/>
    </source>
</evidence>
<gene>
    <name evidence="2" type="ORF">C5C40_14025</name>
</gene>
<evidence type="ECO:0000313" key="2">
    <source>
        <dbReference type="EMBL" id="PPH73203.1"/>
    </source>
</evidence>
<dbReference type="EMBL" id="PSVT01000044">
    <property type="protein sequence ID" value="PPH73203.1"/>
    <property type="molecule type" value="Genomic_DNA"/>
</dbReference>
<feature type="compositionally biased region" description="Acidic residues" evidence="1">
    <location>
        <begin position="122"/>
        <end position="147"/>
    </location>
</feature>
<evidence type="ECO:0000313" key="3">
    <source>
        <dbReference type="Proteomes" id="UP000239698"/>
    </source>
</evidence>
<protein>
    <recommendedName>
        <fullName evidence="4">Mucin-associated surface protein</fullName>
    </recommendedName>
</protein>
<sequence>MLASVLVLSGCASAPQGIDEGTAQTLDNAVVAVATKASADDYQGALTELASLQAALDSALAAGSVSSDRAQTVQGQVDVVRSGLEAVVAGAAEPTPVETTSSAPKESTPVEEAPEDTPSTVEPEDDLAPSPDESEPEETPTEPEEPAQETPSAPSSDTPGTGGNAPGNSGNAPGAGGGR</sequence>